<evidence type="ECO:0000256" key="1">
    <source>
        <dbReference type="SAM" id="MobiDB-lite"/>
    </source>
</evidence>
<gene>
    <name evidence="2" type="ORF">Pta02_16040</name>
</gene>
<dbReference type="AlphaFoldDB" id="A0A8J3SVM3"/>
<sequence>MAGEIASGQLADGLLASEAPRLRDPLVDQHDQLFAVAHRPEAQRPGPREVAQHVIAALARRGQPALPPHGHQVIAAQPPPARQRVHGQFAGPFEFRRAESQAGTAGG</sequence>
<keyword evidence="3" id="KW-1185">Reference proteome</keyword>
<feature type="region of interest" description="Disordered" evidence="1">
    <location>
        <begin position="60"/>
        <end position="107"/>
    </location>
</feature>
<reference evidence="2" key="1">
    <citation type="submission" date="2021-01" db="EMBL/GenBank/DDBJ databases">
        <title>Whole genome shotgun sequence of Planobispora takensis NBRC 109077.</title>
        <authorList>
            <person name="Komaki H."/>
            <person name="Tamura T."/>
        </authorList>
    </citation>
    <scope>NUCLEOTIDE SEQUENCE</scope>
    <source>
        <strain evidence="2">NBRC 109077</strain>
    </source>
</reference>
<protein>
    <submittedName>
        <fullName evidence="2">Uncharacterized protein</fullName>
    </submittedName>
</protein>
<evidence type="ECO:0000313" key="3">
    <source>
        <dbReference type="Proteomes" id="UP000634476"/>
    </source>
</evidence>
<dbReference type="EMBL" id="BOOK01000010">
    <property type="protein sequence ID" value="GIH99595.1"/>
    <property type="molecule type" value="Genomic_DNA"/>
</dbReference>
<dbReference type="Proteomes" id="UP000634476">
    <property type="component" value="Unassembled WGS sequence"/>
</dbReference>
<evidence type="ECO:0000313" key="2">
    <source>
        <dbReference type="EMBL" id="GIH99595.1"/>
    </source>
</evidence>
<accession>A0A8J3SVM3</accession>
<name>A0A8J3SVM3_9ACTN</name>
<proteinExistence type="predicted"/>
<organism evidence="2 3">
    <name type="scientific">Planobispora takensis</name>
    <dbReference type="NCBI Taxonomy" id="1367882"/>
    <lineage>
        <taxon>Bacteria</taxon>
        <taxon>Bacillati</taxon>
        <taxon>Actinomycetota</taxon>
        <taxon>Actinomycetes</taxon>
        <taxon>Streptosporangiales</taxon>
        <taxon>Streptosporangiaceae</taxon>
        <taxon>Planobispora</taxon>
    </lineage>
</organism>
<comment type="caution">
    <text evidence="2">The sequence shown here is derived from an EMBL/GenBank/DDBJ whole genome shotgun (WGS) entry which is preliminary data.</text>
</comment>